<dbReference type="InterPro" id="IPR029058">
    <property type="entry name" value="AB_hydrolase_fold"/>
</dbReference>
<feature type="domain" description="Alpha/beta hydrolase fold-3" evidence="2">
    <location>
        <begin position="121"/>
        <end position="331"/>
    </location>
</feature>
<dbReference type="Gene3D" id="3.40.50.1820">
    <property type="entry name" value="alpha/beta hydrolase"/>
    <property type="match status" value="1"/>
</dbReference>
<accession>A0A2A9DWU0</accession>
<evidence type="ECO:0000313" key="4">
    <source>
        <dbReference type="Proteomes" id="UP000221369"/>
    </source>
</evidence>
<dbReference type="GO" id="GO:0016787">
    <property type="term" value="F:hydrolase activity"/>
    <property type="evidence" value="ECO:0007669"/>
    <property type="project" value="UniProtKB-KW"/>
</dbReference>
<name>A0A2A9DWU0_9MICO</name>
<organism evidence="3 4">
    <name type="scientific">Paramicrobacterium agarici</name>
    <dbReference type="NCBI Taxonomy" id="630514"/>
    <lineage>
        <taxon>Bacteria</taxon>
        <taxon>Bacillati</taxon>
        <taxon>Actinomycetota</taxon>
        <taxon>Actinomycetes</taxon>
        <taxon>Micrococcales</taxon>
        <taxon>Microbacteriaceae</taxon>
        <taxon>Paramicrobacterium</taxon>
    </lineage>
</organism>
<gene>
    <name evidence="3" type="ORF">ATJ78_1298</name>
</gene>
<dbReference type="AlphaFoldDB" id="A0A2A9DWU0"/>
<dbReference type="Proteomes" id="UP000221369">
    <property type="component" value="Unassembled WGS sequence"/>
</dbReference>
<keyword evidence="1" id="KW-0378">Hydrolase</keyword>
<dbReference type="PANTHER" id="PTHR48081">
    <property type="entry name" value="AB HYDROLASE SUPERFAMILY PROTEIN C4A8.06C"/>
    <property type="match status" value="1"/>
</dbReference>
<dbReference type="SUPFAM" id="SSF53474">
    <property type="entry name" value="alpha/beta-Hydrolases"/>
    <property type="match status" value="1"/>
</dbReference>
<dbReference type="EMBL" id="PDJE01000001">
    <property type="protein sequence ID" value="PFG30369.1"/>
    <property type="molecule type" value="Genomic_DNA"/>
</dbReference>
<dbReference type="Pfam" id="PF07859">
    <property type="entry name" value="Abhydrolase_3"/>
    <property type="match status" value="1"/>
</dbReference>
<dbReference type="PANTHER" id="PTHR48081:SF8">
    <property type="entry name" value="ALPHA_BETA HYDROLASE FOLD-3 DOMAIN-CONTAINING PROTEIN-RELATED"/>
    <property type="match status" value="1"/>
</dbReference>
<proteinExistence type="predicted"/>
<dbReference type="RefSeq" id="WP_098406839.1">
    <property type="nucleotide sequence ID" value="NZ_PDJE01000001.1"/>
</dbReference>
<evidence type="ECO:0000313" key="3">
    <source>
        <dbReference type="EMBL" id="PFG30369.1"/>
    </source>
</evidence>
<dbReference type="InterPro" id="IPR013094">
    <property type="entry name" value="AB_hydrolase_3"/>
</dbReference>
<keyword evidence="4" id="KW-1185">Reference proteome</keyword>
<dbReference type="InterPro" id="IPR050300">
    <property type="entry name" value="GDXG_lipolytic_enzyme"/>
</dbReference>
<evidence type="ECO:0000259" key="2">
    <source>
        <dbReference type="Pfam" id="PF07859"/>
    </source>
</evidence>
<evidence type="ECO:0000256" key="1">
    <source>
        <dbReference type="ARBA" id="ARBA00022801"/>
    </source>
</evidence>
<protein>
    <submittedName>
        <fullName evidence="3">Acetyl esterase</fullName>
    </submittedName>
</protein>
<sequence>MPLDPYFETMHRAHMRDLTDQFRKRMLLSARHFGARFGRRTVRDTAHEERRAQAAKTARQSTSEWKRKNARAWDTRFFERIGVHGPGLDTEDHTVAVAGFPDVRVRLYRPAASERKSRPAVIAFFGGSFQLGGIDWTSEDALFRSRTADSGVITIAVDYALAPEHRFPTPVEQGYAVLEWMHENAEELGVDATKIALNGISSGGNIAAAVALANRQRSQHPVCMQILEVPTLDLTGKHLDLRPLRTLRVPYFFARREMVGVAKAYLGDRTRARHPLASPLLATSLRGLPPATILTAEYDVLRGDGAAYAHALRAAGVDATAVEYKGAVHDTVDYRAVVPLAERWHRDVVSALQTLHPSDEAR</sequence>
<reference evidence="3 4" key="1">
    <citation type="submission" date="2017-10" db="EMBL/GenBank/DDBJ databases">
        <title>Sequencing the genomes of 1000 actinobacteria strains.</title>
        <authorList>
            <person name="Klenk H.-P."/>
        </authorList>
    </citation>
    <scope>NUCLEOTIDE SEQUENCE [LARGE SCALE GENOMIC DNA]</scope>
    <source>
        <strain evidence="3 4">DSM 21798</strain>
    </source>
</reference>
<comment type="caution">
    <text evidence="3">The sequence shown here is derived from an EMBL/GenBank/DDBJ whole genome shotgun (WGS) entry which is preliminary data.</text>
</comment>